<dbReference type="InterPro" id="IPR013655">
    <property type="entry name" value="PAS_fold_3"/>
</dbReference>
<dbReference type="OrthoDB" id="266313at2"/>
<organism evidence="2 3">
    <name type="scientific">Arcanobacterium phocae</name>
    <dbReference type="NCBI Taxonomy" id="131112"/>
    <lineage>
        <taxon>Bacteria</taxon>
        <taxon>Bacillati</taxon>
        <taxon>Actinomycetota</taxon>
        <taxon>Actinomycetes</taxon>
        <taxon>Actinomycetales</taxon>
        <taxon>Actinomycetaceae</taxon>
        <taxon>Arcanobacterium</taxon>
    </lineage>
</organism>
<dbReference type="NCBIfam" id="TIGR00229">
    <property type="entry name" value="sensory_box"/>
    <property type="match status" value="1"/>
</dbReference>
<proteinExistence type="predicted"/>
<dbReference type="InterPro" id="IPR000014">
    <property type="entry name" value="PAS"/>
</dbReference>
<sequence length="452" mass="49761">MVEPTGALHVVPVNELFFSTTDDKGVIDLSNSVFTRMSRYSREQLNGAPHNIIRHPDMPGAAFKVMWDTLQAGEPFAAYVRNMAADGSEYRVFATITPLPSGGYLSVRSKPCDEQLYSTASDIYAVVRKAEREALATGKNRRVAAELGVGVLVATLAGAGISAYEDFQNAALVSEVSLREAQTGGFPSRQGDDVLVPVLEQACSVYEQFSEWMTKQVVLSEMAENIAKTVTRVAEDMAFMAEVGQKFTFYGADRPELASLTMPLTVWVQMQGIVKGYMDSLSEKLGELTKNVSRTQFRIALSRLHIFMYGQFVAEILDSDVANHDEQFRALVMLGDVLKEDIVTLREQTRRTTAYMHAARDYVRQVAEAVAIPRQLLSLWETTASMTVTDSFGSELAATVAGAKARTSSSLRKLEQFGDSLEKTDELNTDYSQMESLLGDMCDIVNSHVGNA</sequence>
<name>A0A1H2LEV9_9ACTO</name>
<dbReference type="SUPFAM" id="SSF55785">
    <property type="entry name" value="PYP-like sensor domain (PAS domain)"/>
    <property type="match status" value="1"/>
</dbReference>
<dbReference type="InterPro" id="IPR035965">
    <property type="entry name" value="PAS-like_dom_sf"/>
</dbReference>
<dbReference type="STRING" id="131112.SAMN04489737_0846"/>
<keyword evidence="3" id="KW-1185">Reference proteome</keyword>
<protein>
    <submittedName>
        <fullName evidence="2">Aerotaxis receptor</fullName>
    </submittedName>
</protein>
<gene>
    <name evidence="2" type="ORF">SAMN04489737_0846</name>
</gene>
<reference evidence="3" key="1">
    <citation type="submission" date="2016-10" db="EMBL/GenBank/DDBJ databases">
        <authorList>
            <person name="Varghese N."/>
            <person name="Submissions S."/>
        </authorList>
    </citation>
    <scope>NUCLEOTIDE SEQUENCE [LARGE SCALE GENOMIC DNA]</scope>
    <source>
        <strain evidence="3">DSM 10002</strain>
    </source>
</reference>
<dbReference type="EMBL" id="LT629804">
    <property type="protein sequence ID" value="SDU79364.1"/>
    <property type="molecule type" value="Genomic_DNA"/>
</dbReference>
<evidence type="ECO:0000259" key="1">
    <source>
        <dbReference type="Pfam" id="PF08447"/>
    </source>
</evidence>
<dbReference type="Pfam" id="PF08447">
    <property type="entry name" value="PAS_3"/>
    <property type="match status" value="1"/>
</dbReference>
<dbReference type="CDD" id="cd00130">
    <property type="entry name" value="PAS"/>
    <property type="match status" value="1"/>
</dbReference>
<dbReference type="AlphaFoldDB" id="A0A1H2LEV9"/>
<accession>A0A1H2LEV9</accession>
<dbReference type="RefSeq" id="WP_091280246.1">
    <property type="nucleotide sequence ID" value="NZ_JABAPK010000007.1"/>
</dbReference>
<dbReference type="Proteomes" id="UP000214355">
    <property type="component" value="Chromosome I"/>
</dbReference>
<dbReference type="Gene3D" id="3.30.450.20">
    <property type="entry name" value="PAS domain"/>
    <property type="match status" value="1"/>
</dbReference>
<dbReference type="GeneID" id="65344584"/>
<feature type="domain" description="PAS fold-3" evidence="1">
    <location>
        <begin position="31"/>
        <end position="99"/>
    </location>
</feature>
<evidence type="ECO:0000313" key="2">
    <source>
        <dbReference type="EMBL" id="SDU79364.1"/>
    </source>
</evidence>
<keyword evidence="2" id="KW-0675">Receptor</keyword>
<evidence type="ECO:0000313" key="3">
    <source>
        <dbReference type="Proteomes" id="UP000214355"/>
    </source>
</evidence>